<dbReference type="InterPro" id="IPR017871">
    <property type="entry name" value="ABC_transporter-like_CS"/>
</dbReference>
<dbReference type="RefSeq" id="WP_377767040.1">
    <property type="nucleotide sequence ID" value="NZ_JBHULB010000014.1"/>
</dbReference>
<dbReference type="SMART" id="SM00382">
    <property type="entry name" value="AAA"/>
    <property type="match status" value="1"/>
</dbReference>
<dbReference type="InterPro" id="IPR003439">
    <property type="entry name" value="ABC_transporter-like_ATP-bd"/>
</dbReference>
<dbReference type="SUPFAM" id="SSF52540">
    <property type="entry name" value="P-loop containing nucleoside triphosphate hydrolases"/>
    <property type="match status" value="1"/>
</dbReference>
<dbReference type="GO" id="GO:0005524">
    <property type="term" value="F:ATP binding"/>
    <property type="evidence" value="ECO:0007669"/>
    <property type="project" value="UniProtKB-KW"/>
</dbReference>
<keyword evidence="1" id="KW-0813">Transport</keyword>
<reference evidence="6" key="1">
    <citation type="journal article" date="2019" name="Int. J. Syst. Evol. Microbiol.">
        <title>The Global Catalogue of Microorganisms (GCM) 10K type strain sequencing project: providing services to taxonomists for standard genome sequencing and annotation.</title>
        <authorList>
            <consortium name="The Broad Institute Genomics Platform"/>
            <consortium name="The Broad Institute Genome Sequencing Center for Infectious Disease"/>
            <person name="Wu L."/>
            <person name="Ma J."/>
        </authorList>
    </citation>
    <scope>NUCLEOTIDE SEQUENCE [LARGE SCALE GENOMIC DNA]</scope>
    <source>
        <strain evidence="6">KCTC 52368</strain>
    </source>
</reference>
<dbReference type="EMBL" id="JBHULB010000014">
    <property type="protein sequence ID" value="MFD2587502.1"/>
    <property type="molecule type" value="Genomic_DNA"/>
</dbReference>
<dbReference type="InterPro" id="IPR027417">
    <property type="entry name" value="P-loop_NTPase"/>
</dbReference>
<dbReference type="PROSITE" id="PS00211">
    <property type="entry name" value="ABC_TRANSPORTER_1"/>
    <property type="match status" value="1"/>
</dbReference>
<keyword evidence="3 5" id="KW-0067">ATP-binding</keyword>
<dbReference type="Gene3D" id="3.40.50.300">
    <property type="entry name" value="P-loop containing nucleotide triphosphate hydrolases"/>
    <property type="match status" value="1"/>
</dbReference>
<protein>
    <submittedName>
        <fullName evidence="5">ABC transporter ATP-binding protein</fullName>
    </submittedName>
</protein>
<keyword evidence="6" id="KW-1185">Reference proteome</keyword>
<evidence type="ECO:0000259" key="4">
    <source>
        <dbReference type="PROSITE" id="PS50893"/>
    </source>
</evidence>
<evidence type="ECO:0000256" key="2">
    <source>
        <dbReference type="ARBA" id="ARBA00022741"/>
    </source>
</evidence>
<sequence>MLSIKNISFSYQESKVLDQISFLLEPGSHLSVMGESGSGKSTLLKAIYGLLDLDSGEIFWNKEQVLGPNFNLVPGEKYMRYVAQDFDLMPFTTVAENIAEFLSVFEQENHEARIQELLEVIELVDFANVKVKNLSGGQKQRVALARALAQEPEILLLDEPFSSIDQFKKNQLRHSLFPYLKEKGITVLNATHDPNDVLSFADNVLVLKDGKMIAHDAIQQLYQKPKQKYIASLFGQVNELPISLLKEYSEMDASILIYPHEFEISKDAGFEVYVVNNHFKGGYYVIEGVAENSQTVFFTNPNALKIHARVYLNVSLQLVNRRISIKK</sequence>
<evidence type="ECO:0000256" key="1">
    <source>
        <dbReference type="ARBA" id="ARBA00022448"/>
    </source>
</evidence>
<evidence type="ECO:0000256" key="3">
    <source>
        <dbReference type="ARBA" id="ARBA00022840"/>
    </source>
</evidence>
<dbReference type="PROSITE" id="PS50893">
    <property type="entry name" value="ABC_TRANSPORTER_2"/>
    <property type="match status" value="1"/>
</dbReference>
<name>A0ABW5MW87_9FLAO</name>
<organism evidence="5 6">
    <name type="scientific">Croceitalea marina</name>
    <dbReference type="NCBI Taxonomy" id="1775166"/>
    <lineage>
        <taxon>Bacteria</taxon>
        <taxon>Pseudomonadati</taxon>
        <taxon>Bacteroidota</taxon>
        <taxon>Flavobacteriia</taxon>
        <taxon>Flavobacteriales</taxon>
        <taxon>Flavobacteriaceae</taxon>
        <taxon>Croceitalea</taxon>
    </lineage>
</organism>
<dbReference type="Pfam" id="PF00005">
    <property type="entry name" value="ABC_tran"/>
    <property type="match status" value="1"/>
</dbReference>
<accession>A0ABW5MW87</accession>
<dbReference type="PANTHER" id="PTHR42781:SF4">
    <property type="entry name" value="SPERMIDINE_PUTRESCINE IMPORT ATP-BINDING PROTEIN POTA"/>
    <property type="match status" value="1"/>
</dbReference>
<proteinExistence type="predicted"/>
<gene>
    <name evidence="5" type="ORF">ACFSQJ_11210</name>
</gene>
<comment type="caution">
    <text evidence="5">The sequence shown here is derived from an EMBL/GenBank/DDBJ whole genome shotgun (WGS) entry which is preliminary data.</text>
</comment>
<keyword evidence="2" id="KW-0547">Nucleotide-binding</keyword>
<dbReference type="InterPro" id="IPR050093">
    <property type="entry name" value="ABC_SmlMolc_Importer"/>
</dbReference>
<dbReference type="PANTHER" id="PTHR42781">
    <property type="entry name" value="SPERMIDINE/PUTRESCINE IMPORT ATP-BINDING PROTEIN POTA"/>
    <property type="match status" value="1"/>
</dbReference>
<dbReference type="InterPro" id="IPR003593">
    <property type="entry name" value="AAA+_ATPase"/>
</dbReference>
<dbReference type="Proteomes" id="UP001597526">
    <property type="component" value="Unassembled WGS sequence"/>
</dbReference>
<feature type="domain" description="ABC transporter" evidence="4">
    <location>
        <begin position="2"/>
        <end position="234"/>
    </location>
</feature>
<evidence type="ECO:0000313" key="6">
    <source>
        <dbReference type="Proteomes" id="UP001597526"/>
    </source>
</evidence>
<evidence type="ECO:0000313" key="5">
    <source>
        <dbReference type="EMBL" id="MFD2587502.1"/>
    </source>
</evidence>